<dbReference type="InterPro" id="IPR005804">
    <property type="entry name" value="FA_desaturase_dom"/>
</dbReference>
<accession>A0ABZ2M6D3</accession>
<dbReference type="InterPro" id="IPR012171">
    <property type="entry name" value="Fatty_acid_desaturase"/>
</dbReference>
<dbReference type="GO" id="GO:0016491">
    <property type="term" value="F:oxidoreductase activity"/>
    <property type="evidence" value="ECO:0007669"/>
    <property type="project" value="UniProtKB-KW"/>
</dbReference>
<reference evidence="3 4" key="1">
    <citation type="submission" date="2021-12" db="EMBL/GenBank/DDBJ databases">
        <title>Discovery of the Pendulisporaceae a myxobacterial family with distinct sporulation behavior and unique specialized metabolism.</title>
        <authorList>
            <person name="Garcia R."/>
            <person name="Popoff A."/>
            <person name="Bader C.D."/>
            <person name="Loehr J."/>
            <person name="Walesch S."/>
            <person name="Walt C."/>
            <person name="Boldt J."/>
            <person name="Bunk B."/>
            <person name="Haeckl F.J.F.P.J."/>
            <person name="Gunesch A.P."/>
            <person name="Birkelbach J."/>
            <person name="Nuebel U."/>
            <person name="Pietschmann T."/>
            <person name="Bach T."/>
            <person name="Mueller R."/>
        </authorList>
    </citation>
    <scope>NUCLEOTIDE SEQUENCE [LARGE SCALE GENOMIC DNA]</scope>
    <source>
        <strain evidence="3 4">MSr11954</strain>
    </source>
</reference>
<keyword evidence="3" id="KW-0560">Oxidoreductase</keyword>
<feature type="transmembrane region" description="Helical" evidence="1">
    <location>
        <begin position="74"/>
        <end position="92"/>
    </location>
</feature>
<feature type="transmembrane region" description="Helical" evidence="1">
    <location>
        <begin position="201"/>
        <end position="219"/>
    </location>
</feature>
<evidence type="ECO:0000313" key="3">
    <source>
        <dbReference type="EMBL" id="WXB17490.1"/>
    </source>
</evidence>
<feature type="transmembrane region" description="Helical" evidence="1">
    <location>
        <begin position="46"/>
        <end position="68"/>
    </location>
</feature>
<sequence>MEYIVTNGESIPQGNLEGDVDVPLAFIAGKDKRRALPREMFQRMPVVFLTKFFFALGIIATATAAIAWKPTGPVIAVAILVNGLIFAHLVELQHECMHNHAFRSPKLNRLFGVLCGVFMMSSHSHYRYDHLRHHAYLGTKINMEHFRYRFQNLNSIFGFTRAFFDPSRFGRVAGILWRALLRRPIPGIEKEKYDRDIKNEYIFYFVLLLASIAYTAYSGSWLPLLAWWAPALLVAEGVHFLIEMPEHFGLNTQTQQDVLSNTRTIRTSAIVTWFVNGNNLHTAHHYHHGVPMCNIKKLHAMMEKDIKVFEPSYRSLYRAILAGKIKHAPDETCMER</sequence>
<evidence type="ECO:0000259" key="2">
    <source>
        <dbReference type="Pfam" id="PF00487"/>
    </source>
</evidence>
<feature type="domain" description="Fatty acid desaturase" evidence="2">
    <location>
        <begin position="75"/>
        <end position="315"/>
    </location>
</feature>
<keyword evidence="1" id="KW-0472">Membrane</keyword>
<dbReference type="Proteomes" id="UP001370348">
    <property type="component" value="Chromosome"/>
</dbReference>
<keyword evidence="4" id="KW-1185">Reference proteome</keyword>
<keyword evidence="1" id="KW-1133">Transmembrane helix</keyword>
<dbReference type="EC" id="1.14.19.-" evidence="3"/>
<evidence type="ECO:0000256" key="1">
    <source>
        <dbReference type="SAM" id="Phobius"/>
    </source>
</evidence>
<name>A0ABZ2M6D3_9BACT</name>
<gene>
    <name evidence="3" type="ORF">LZC94_09450</name>
</gene>
<organism evidence="3 4">
    <name type="scientific">Pendulispora albinea</name>
    <dbReference type="NCBI Taxonomy" id="2741071"/>
    <lineage>
        <taxon>Bacteria</taxon>
        <taxon>Pseudomonadati</taxon>
        <taxon>Myxococcota</taxon>
        <taxon>Myxococcia</taxon>
        <taxon>Myxococcales</taxon>
        <taxon>Sorangiineae</taxon>
        <taxon>Pendulisporaceae</taxon>
        <taxon>Pendulispora</taxon>
    </lineage>
</organism>
<evidence type="ECO:0000313" key="4">
    <source>
        <dbReference type="Proteomes" id="UP001370348"/>
    </source>
</evidence>
<dbReference type="PANTHER" id="PTHR19353:SF19">
    <property type="entry name" value="DELTA(5) FATTY ACID DESATURASE C-RELATED"/>
    <property type="match status" value="1"/>
</dbReference>
<proteinExistence type="predicted"/>
<dbReference type="EMBL" id="CP089984">
    <property type="protein sequence ID" value="WXB17490.1"/>
    <property type="molecule type" value="Genomic_DNA"/>
</dbReference>
<keyword evidence="1" id="KW-0812">Transmembrane</keyword>
<dbReference type="Pfam" id="PF00487">
    <property type="entry name" value="FA_desaturase"/>
    <property type="match status" value="1"/>
</dbReference>
<protein>
    <submittedName>
        <fullName evidence="3">Fatty acid desaturase</fullName>
        <ecNumber evidence="3">1.14.19.-</ecNumber>
    </submittedName>
</protein>
<dbReference type="RefSeq" id="WP_394827124.1">
    <property type="nucleotide sequence ID" value="NZ_CP089984.1"/>
</dbReference>
<dbReference type="PANTHER" id="PTHR19353">
    <property type="entry name" value="FATTY ACID DESATURASE 2"/>
    <property type="match status" value="1"/>
</dbReference>